<dbReference type="AlphaFoldDB" id="A0A2M7FPW1"/>
<dbReference type="PANTHER" id="PTHR43566:SF2">
    <property type="entry name" value="DUF4143 DOMAIN-CONTAINING PROTEIN"/>
    <property type="match status" value="1"/>
</dbReference>
<feature type="domain" description="AAA" evidence="1">
    <location>
        <begin position="30"/>
        <end position="103"/>
    </location>
</feature>
<dbReference type="EMBL" id="PFFO01000078">
    <property type="protein sequence ID" value="PIW07998.1"/>
    <property type="molecule type" value="Genomic_DNA"/>
</dbReference>
<evidence type="ECO:0000313" key="2">
    <source>
        <dbReference type="EMBL" id="PIW07998.1"/>
    </source>
</evidence>
<name>A0A2M7FPW1_9BACT</name>
<dbReference type="InterPro" id="IPR027417">
    <property type="entry name" value="P-loop_NTPase"/>
</dbReference>
<reference evidence="3" key="1">
    <citation type="submission" date="2017-09" db="EMBL/GenBank/DDBJ databases">
        <title>Depth-based differentiation of microbial function through sediment-hosted aquifers and enrichment of novel symbionts in the deep terrestrial subsurface.</title>
        <authorList>
            <person name="Probst A.J."/>
            <person name="Ladd B."/>
            <person name="Jarett J.K."/>
            <person name="Geller-Mcgrath D.E."/>
            <person name="Sieber C.M.K."/>
            <person name="Emerson J.B."/>
            <person name="Anantharaman K."/>
            <person name="Thomas B.C."/>
            <person name="Malmstrom R."/>
            <person name="Stieglmeier M."/>
            <person name="Klingl A."/>
            <person name="Woyke T."/>
            <person name="Ryan C.M."/>
            <person name="Banfield J.F."/>
        </authorList>
    </citation>
    <scope>NUCLEOTIDE SEQUENCE [LARGE SCALE GENOMIC DNA]</scope>
</reference>
<proteinExistence type="predicted"/>
<dbReference type="Pfam" id="PF13173">
    <property type="entry name" value="AAA_14"/>
    <property type="match status" value="1"/>
</dbReference>
<dbReference type="InterPro" id="IPR041682">
    <property type="entry name" value="AAA_14"/>
</dbReference>
<evidence type="ECO:0000259" key="1">
    <source>
        <dbReference type="Pfam" id="PF13173"/>
    </source>
</evidence>
<sequence>MISCTIWKSNSHIVLYTKIETLNLVREDPAGVLANNPQGIIIDEIQRYPEMMSSIQAHVDETGKMGKVIISGSQNLLISEKISQSLVGRVAYCQLYPLSLNELKRVTF</sequence>
<dbReference type="Proteomes" id="UP000230556">
    <property type="component" value="Unassembled WGS sequence"/>
</dbReference>
<organism evidence="2 3">
    <name type="scientific">Candidatus Collierbacteria bacterium CG17_big_fil_post_rev_8_21_14_2_50_45_7</name>
    <dbReference type="NCBI Taxonomy" id="1974536"/>
    <lineage>
        <taxon>Bacteria</taxon>
        <taxon>Candidatus Collieribacteriota</taxon>
    </lineage>
</organism>
<protein>
    <recommendedName>
        <fullName evidence="1">AAA domain-containing protein</fullName>
    </recommendedName>
</protein>
<gene>
    <name evidence="2" type="ORF">COW38_01685</name>
</gene>
<accession>A0A2M7FPW1</accession>
<dbReference type="PANTHER" id="PTHR43566">
    <property type="entry name" value="CONSERVED PROTEIN"/>
    <property type="match status" value="1"/>
</dbReference>
<comment type="caution">
    <text evidence="2">The sequence shown here is derived from an EMBL/GenBank/DDBJ whole genome shotgun (WGS) entry which is preliminary data.</text>
</comment>
<evidence type="ECO:0000313" key="3">
    <source>
        <dbReference type="Proteomes" id="UP000230556"/>
    </source>
</evidence>
<dbReference type="SUPFAM" id="SSF52540">
    <property type="entry name" value="P-loop containing nucleoside triphosphate hydrolases"/>
    <property type="match status" value="1"/>
</dbReference>